<keyword evidence="1" id="KW-0732">Signal</keyword>
<gene>
    <name evidence="2" type="ORF">INR99_00485</name>
</gene>
<dbReference type="AlphaFoldDB" id="A0A8J7FKL0"/>
<protein>
    <submittedName>
        <fullName evidence="2">DUF3261 domain-containing protein</fullName>
    </submittedName>
</protein>
<proteinExistence type="predicted"/>
<evidence type="ECO:0000313" key="2">
    <source>
        <dbReference type="EMBL" id="MBE9607816.1"/>
    </source>
</evidence>
<evidence type="ECO:0000313" key="3">
    <source>
        <dbReference type="Proteomes" id="UP000604481"/>
    </source>
</evidence>
<feature type="chain" id="PRO_5035286160" evidence="1">
    <location>
        <begin position="19"/>
        <end position="164"/>
    </location>
</feature>
<dbReference type="RefSeq" id="WP_194114329.1">
    <property type="nucleotide sequence ID" value="NZ_JADFUA010000001.1"/>
</dbReference>
<dbReference type="EMBL" id="JADFUA010000001">
    <property type="protein sequence ID" value="MBE9607816.1"/>
    <property type="molecule type" value="Genomic_DNA"/>
</dbReference>
<keyword evidence="3" id="KW-1185">Reference proteome</keyword>
<organism evidence="2 3">
    <name type="scientific">Chitinilyticum piscinae</name>
    <dbReference type="NCBI Taxonomy" id="2866724"/>
    <lineage>
        <taxon>Bacteria</taxon>
        <taxon>Pseudomonadati</taxon>
        <taxon>Pseudomonadota</taxon>
        <taxon>Betaproteobacteria</taxon>
        <taxon>Neisseriales</taxon>
        <taxon>Chitinibacteraceae</taxon>
        <taxon>Chitinilyticum</taxon>
    </lineage>
</organism>
<accession>A0A8J7FKL0</accession>
<dbReference type="Pfam" id="PF11659">
    <property type="entry name" value="DUF3261"/>
    <property type="match status" value="1"/>
</dbReference>
<dbReference type="PROSITE" id="PS51257">
    <property type="entry name" value="PROKAR_LIPOPROTEIN"/>
    <property type="match status" value="1"/>
</dbReference>
<comment type="caution">
    <text evidence="2">The sequence shown here is derived from an EMBL/GenBank/DDBJ whole genome shotgun (WGS) entry which is preliminary data.</text>
</comment>
<reference evidence="2 3" key="1">
    <citation type="submission" date="2020-10" db="EMBL/GenBank/DDBJ databases">
        <title>The genome sequence of Chitinilyticum litopenaei 4Y14.</title>
        <authorList>
            <person name="Liu Y."/>
        </authorList>
    </citation>
    <scope>NUCLEOTIDE SEQUENCE [LARGE SCALE GENOMIC DNA]</scope>
    <source>
        <strain evidence="2 3">4Y14</strain>
    </source>
</reference>
<evidence type="ECO:0000256" key="1">
    <source>
        <dbReference type="SAM" id="SignalP"/>
    </source>
</evidence>
<name>A0A8J7FKL0_9NEIS</name>
<feature type="signal peptide" evidence="1">
    <location>
        <begin position="1"/>
        <end position="18"/>
    </location>
</feature>
<dbReference type="InterPro" id="IPR021675">
    <property type="entry name" value="DUF3261"/>
</dbReference>
<sequence>MRAALLFALWLLAGCAGVAEPRVAVADFGVLAQTELVSLQAGEREAAFTARLESDGEVLRVVAITPTGQRLFSLIRRGQSLQTEAGPLWPAAMPLTVVWADIELVHLAMRAPQAGLPAGWTRKAEGACDEWSYRQQMQAKVCHDDGRYSLIRPAYRISVEVLPE</sequence>
<dbReference type="Proteomes" id="UP000604481">
    <property type="component" value="Unassembled WGS sequence"/>
</dbReference>